<dbReference type="EMBL" id="AACS02000008">
    <property type="protein sequence ID" value="EAU85826.2"/>
    <property type="molecule type" value="Genomic_DNA"/>
</dbReference>
<dbReference type="Gene3D" id="2.40.40.10">
    <property type="entry name" value="RlpA-like domain"/>
    <property type="match status" value="1"/>
</dbReference>
<dbReference type="VEuPathDB" id="FungiDB:CC1G_05043"/>
<dbReference type="STRING" id="240176.A8NSN3"/>
<evidence type="ECO:0000313" key="3">
    <source>
        <dbReference type="EMBL" id="EAU85826.2"/>
    </source>
</evidence>
<dbReference type="HOGENOM" id="CLU_047639_6_0_1"/>
<gene>
    <name evidence="3" type="ORF">CC1G_05043</name>
</gene>
<dbReference type="OrthoDB" id="623670at2759"/>
<dbReference type="Proteomes" id="UP000001861">
    <property type="component" value="Unassembled WGS sequence"/>
</dbReference>
<dbReference type="InterPro" id="IPR036908">
    <property type="entry name" value="RlpA-like_sf"/>
</dbReference>
<keyword evidence="1 2" id="KW-0732">Signal</keyword>
<organism evidence="3 4">
    <name type="scientific">Coprinopsis cinerea (strain Okayama-7 / 130 / ATCC MYA-4618 / FGSC 9003)</name>
    <name type="common">Inky cap fungus</name>
    <name type="synonym">Hormographiella aspergillata</name>
    <dbReference type="NCBI Taxonomy" id="240176"/>
    <lineage>
        <taxon>Eukaryota</taxon>
        <taxon>Fungi</taxon>
        <taxon>Dikarya</taxon>
        <taxon>Basidiomycota</taxon>
        <taxon>Agaricomycotina</taxon>
        <taxon>Agaricomycetes</taxon>
        <taxon>Agaricomycetidae</taxon>
        <taxon>Agaricales</taxon>
        <taxon>Agaricineae</taxon>
        <taxon>Psathyrellaceae</taxon>
        <taxon>Coprinopsis</taxon>
    </lineage>
</organism>
<evidence type="ECO:0008006" key="5">
    <source>
        <dbReference type="Google" id="ProtNLM"/>
    </source>
</evidence>
<dbReference type="GeneID" id="6012590"/>
<dbReference type="AlphaFoldDB" id="A8NSN3"/>
<dbReference type="InterPro" id="IPR051477">
    <property type="entry name" value="Expansin_CellWall"/>
</dbReference>
<proteinExistence type="predicted"/>
<dbReference type="KEGG" id="cci:CC1G_05043"/>
<dbReference type="InParanoid" id="A8NSN3"/>
<sequence length="124" mass="13014">MARLLVAAVSAALLVSSVFATPLERRTVTGRATWYNVETGTPTACGTIVKNDDPVVAVGADVFDAQNCGKVVEITDPTTGKKVCGIYSESCAPYLSPSLFEQLGSLSLGLINGVEWEVKDTCDA</sequence>
<dbReference type="CDD" id="cd22191">
    <property type="entry name" value="DPBB_RlpA_EXP_N-like"/>
    <property type="match status" value="1"/>
</dbReference>
<comment type="caution">
    <text evidence="3">The sequence shown here is derived from an EMBL/GenBank/DDBJ whole genome shotgun (WGS) entry which is preliminary data.</text>
</comment>
<feature type="chain" id="PRO_5002727376" description="Barwin domain-containing protein" evidence="2">
    <location>
        <begin position="21"/>
        <end position="124"/>
    </location>
</feature>
<dbReference type="OMA" id="PKYCGRK"/>
<name>A8NSN3_COPC7</name>
<evidence type="ECO:0000256" key="1">
    <source>
        <dbReference type="ARBA" id="ARBA00022729"/>
    </source>
</evidence>
<dbReference type="SUPFAM" id="SSF50685">
    <property type="entry name" value="Barwin-like endoglucanases"/>
    <property type="match status" value="1"/>
</dbReference>
<dbReference type="PANTHER" id="PTHR31836">
    <property type="match status" value="1"/>
</dbReference>
<evidence type="ECO:0000313" key="4">
    <source>
        <dbReference type="Proteomes" id="UP000001861"/>
    </source>
</evidence>
<accession>A8NSN3</accession>
<evidence type="ECO:0000256" key="2">
    <source>
        <dbReference type="SAM" id="SignalP"/>
    </source>
</evidence>
<dbReference type="PANTHER" id="PTHR31836:SF28">
    <property type="entry name" value="SRCR DOMAIN-CONTAINING PROTEIN-RELATED"/>
    <property type="match status" value="1"/>
</dbReference>
<feature type="signal peptide" evidence="2">
    <location>
        <begin position="1"/>
        <end position="20"/>
    </location>
</feature>
<keyword evidence="4" id="KW-1185">Reference proteome</keyword>
<dbReference type="RefSeq" id="XP_001836050.2">
    <property type="nucleotide sequence ID" value="XM_001835998.2"/>
</dbReference>
<reference evidence="3 4" key="1">
    <citation type="journal article" date="2010" name="Proc. Natl. Acad. Sci. U.S.A.">
        <title>Insights into evolution of multicellular fungi from the assembled chromosomes of the mushroom Coprinopsis cinerea (Coprinus cinereus).</title>
        <authorList>
            <person name="Stajich J.E."/>
            <person name="Wilke S.K."/>
            <person name="Ahren D."/>
            <person name="Au C.H."/>
            <person name="Birren B.W."/>
            <person name="Borodovsky M."/>
            <person name="Burns C."/>
            <person name="Canback B."/>
            <person name="Casselton L.A."/>
            <person name="Cheng C.K."/>
            <person name="Deng J."/>
            <person name="Dietrich F.S."/>
            <person name="Fargo D.C."/>
            <person name="Farman M.L."/>
            <person name="Gathman A.C."/>
            <person name="Goldberg J."/>
            <person name="Guigo R."/>
            <person name="Hoegger P.J."/>
            <person name="Hooker J.B."/>
            <person name="Huggins A."/>
            <person name="James T.Y."/>
            <person name="Kamada T."/>
            <person name="Kilaru S."/>
            <person name="Kodira C."/>
            <person name="Kues U."/>
            <person name="Kupfer D."/>
            <person name="Kwan H.S."/>
            <person name="Lomsadze A."/>
            <person name="Li W."/>
            <person name="Lilly W.W."/>
            <person name="Ma L.J."/>
            <person name="Mackey A.J."/>
            <person name="Manning G."/>
            <person name="Martin F."/>
            <person name="Muraguchi H."/>
            <person name="Natvig D.O."/>
            <person name="Palmerini H."/>
            <person name="Ramesh M.A."/>
            <person name="Rehmeyer C.J."/>
            <person name="Roe B.A."/>
            <person name="Shenoy N."/>
            <person name="Stanke M."/>
            <person name="Ter-Hovhannisyan V."/>
            <person name="Tunlid A."/>
            <person name="Velagapudi R."/>
            <person name="Vision T.J."/>
            <person name="Zeng Q."/>
            <person name="Zolan M.E."/>
            <person name="Pukkila P.J."/>
        </authorList>
    </citation>
    <scope>NUCLEOTIDE SEQUENCE [LARGE SCALE GENOMIC DNA]</scope>
    <source>
        <strain evidence="4">Okayama-7 / 130 / ATCC MYA-4618 / FGSC 9003</strain>
    </source>
</reference>
<protein>
    <recommendedName>
        <fullName evidence="5">Barwin domain-containing protein</fullName>
    </recommendedName>
</protein>